<feature type="compositionally biased region" description="Low complexity" evidence="1">
    <location>
        <begin position="297"/>
        <end position="311"/>
    </location>
</feature>
<reference evidence="6" key="3">
    <citation type="submission" date="2015-06" db="UniProtKB">
        <authorList>
            <consortium name="EnsemblMetazoa"/>
        </authorList>
    </citation>
    <scope>IDENTIFICATION</scope>
</reference>
<dbReference type="InterPro" id="IPR001283">
    <property type="entry name" value="CRISP-related"/>
</dbReference>
<dbReference type="CDD" id="cd05380">
    <property type="entry name" value="CAP_euk"/>
    <property type="match status" value="1"/>
</dbReference>
<dbReference type="FunCoup" id="R7UI06">
    <property type="interactions" value="145"/>
</dbReference>
<protein>
    <recommendedName>
        <fullName evidence="4">SCP domain-containing protein</fullName>
    </recommendedName>
</protein>
<evidence type="ECO:0000313" key="7">
    <source>
        <dbReference type="Proteomes" id="UP000014760"/>
    </source>
</evidence>
<evidence type="ECO:0000256" key="1">
    <source>
        <dbReference type="SAM" id="MobiDB-lite"/>
    </source>
</evidence>
<dbReference type="Pfam" id="PF00188">
    <property type="entry name" value="CAP"/>
    <property type="match status" value="1"/>
</dbReference>
<dbReference type="EMBL" id="KB301166">
    <property type="protein sequence ID" value="ELU05850.1"/>
    <property type="molecule type" value="Genomic_DNA"/>
</dbReference>
<keyword evidence="2" id="KW-0472">Membrane</keyword>
<dbReference type="SMART" id="SM00198">
    <property type="entry name" value="SCP"/>
    <property type="match status" value="1"/>
</dbReference>
<evidence type="ECO:0000256" key="2">
    <source>
        <dbReference type="SAM" id="Phobius"/>
    </source>
</evidence>
<dbReference type="OMA" id="QLAVEQW"/>
<dbReference type="STRING" id="283909.R7UI06"/>
<name>R7UI06_CAPTE</name>
<evidence type="ECO:0000259" key="4">
    <source>
        <dbReference type="SMART" id="SM00198"/>
    </source>
</evidence>
<evidence type="ECO:0000313" key="6">
    <source>
        <dbReference type="EnsemblMetazoa" id="CapteP193654"/>
    </source>
</evidence>
<dbReference type="OrthoDB" id="335796at2759"/>
<proteinExistence type="predicted"/>
<feature type="chain" id="PRO_5008788059" description="SCP domain-containing protein" evidence="3">
    <location>
        <begin position="19"/>
        <end position="408"/>
    </location>
</feature>
<dbReference type="SUPFAM" id="SSF55797">
    <property type="entry name" value="PR-1-like"/>
    <property type="match status" value="1"/>
</dbReference>
<organism evidence="5">
    <name type="scientific">Capitella teleta</name>
    <name type="common">Polychaete worm</name>
    <dbReference type="NCBI Taxonomy" id="283909"/>
    <lineage>
        <taxon>Eukaryota</taxon>
        <taxon>Metazoa</taxon>
        <taxon>Spiralia</taxon>
        <taxon>Lophotrochozoa</taxon>
        <taxon>Annelida</taxon>
        <taxon>Polychaeta</taxon>
        <taxon>Sedentaria</taxon>
        <taxon>Scolecida</taxon>
        <taxon>Capitellidae</taxon>
        <taxon>Capitella</taxon>
    </lineage>
</organism>
<dbReference type="EMBL" id="AMQN01023192">
    <property type="status" value="NOT_ANNOTATED_CDS"/>
    <property type="molecule type" value="Genomic_DNA"/>
</dbReference>
<dbReference type="Proteomes" id="UP000014760">
    <property type="component" value="Unassembled WGS sequence"/>
</dbReference>
<dbReference type="EMBL" id="AMQN01023191">
    <property type="status" value="NOT_ANNOTATED_CDS"/>
    <property type="molecule type" value="Genomic_DNA"/>
</dbReference>
<keyword evidence="3" id="KW-0732">Signal</keyword>
<reference evidence="5 7" key="2">
    <citation type="journal article" date="2013" name="Nature">
        <title>Insights into bilaterian evolution from three spiralian genomes.</title>
        <authorList>
            <person name="Simakov O."/>
            <person name="Marletaz F."/>
            <person name="Cho S.J."/>
            <person name="Edsinger-Gonzales E."/>
            <person name="Havlak P."/>
            <person name="Hellsten U."/>
            <person name="Kuo D.H."/>
            <person name="Larsson T."/>
            <person name="Lv J."/>
            <person name="Arendt D."/>
            <person name="Savage R."/>
            <person name="Osoegawa K."/>
            <person name="de Jong P."/>
            <person name="Grimwood J."/>
            <person name="Chapman J.A."/>
            <person name="Shapiro H."/>
            <person name="Aerts A."/>
            <person name="Otillar R.P."/>
            <person name="Terry A.Y."/>
            <person name="Boore J.L."/>
            <person name="Grigoriev I.V."/>
            <person name="Lindberg D.R."/>
            <person name="Seaver E.C."/>
            <person name="Weisblat D.A."/>
            <person name="Putnam N.H."/>
            <person name="Rokhsar D.S."/>
        </authorList>
    </citation>
    <scope>NUCLEOTIDE SEQUENCE</scope>
    <source>
        <strain evidence="5 7">I ESC-2004</strain>
    </source>
</reference>
<feature type="compositionally biased region" description="Polar residues" evidence="1">
    <location>
        <begin position="312"/>
        <end position="343"/>
    </location>
</feature>
<evidence type="ECO:0000313" key="5">
    <source>
        <dbReference type="EMBL" id="ELU05850.1"/>
    </source>
</evidence>
<sequence length="408" mass="44215">MDLHTLVILFCVLYGFSAESKVRYKRAITLTAADIEAAMTEHDIIRSAVNVTNMEKLVWRDDLSDIASQWVDECDYSKGIPTSSAITDVGQLLHQSSEVGSTIADAVASWDDYASFYSFTVGCFVDGKCDDYLQVIWPTARSVGCGINFCASLATGDIPITNVYFVSCYYDTPVNSTGNVLIEGKPCTQCSSGKGWCTNGQCDSSCDSATATCECKAECGDCGTLNATDCSCDCVLGWTGPDCSESSVSTTEPITSTEPYTSTTEPITSTLPYTSTTEPIASSSISYETNTPRAEHTSTPTTKPSSMSTQPIHSTIDPTTTGHTETLYSTETVEPTSQSTTQAETTDPMSETTTPTQANPTPKVWVIIVIVIVIFLYVVLVIVFTIVCLHWCDSGVCRPCRIFCRRRW</sequence>
<dbReference type="HOGENOM" id="CLU_674837_0_0_1"/>
<keyword evidence="7" id="KW-1185">Reference proteome</keyword>
<feature type="region of interest" description="Disordered" evidence="1">
    <location>
        <begin position="243"/>
        <end position="357"/>
    </location>
</feature>
<feature type="compositionally biased region" description="Polar residues" evidence="1">
    <location>
        <begin position="271"/>
        <end position="292"/>
    </location>
</feature>
<feature type="domain" description="SCP" evidence="4">
    <location>
        <begin position="33"/>
        <end position="178"/>
    </location>
</feature>
<feature type="signal peptide" evidence="3">
    <location>
        <begin position="1"/>
        <end position="18"/>
    </location>
</feature>
<dbReference type="PANTHER" id="PTHR10334">
    <property type="entry name" value="CYSTEINE-RICH SECRETORY PROTEIN-RELATED"/>
    <property type="match status" value="1"/>
</dbReference>
<keyword evidence="2" id="KW-1133">Transmembrane helix</keyword>
<feature type="transmembrane region" description="Helical" evidence="2">
    <location>
        <begin position="364"/>
        <end position="392"/>
    </location>
</feature>
<dbReference type="AlphaFoldDB" id="R7UI06"/>
<dbReference type="InterPro" id="IPR014044">
    <property type="entry name" value="CAP_dom"/>
</dbReference>
<dbReference type="EnsemblMetazoa" id="CapteT193654">
    <property type="protein sequence ID" value="CapteP193654"/>
    <property type="gene ID" value="CapteG193654"/>
</dbReference>
<dbReference type="Gene3D" id="3.40.33.10">
    <property type="entry name" value="CAP"/>
    <property type="match status" value="1"/>
</dbReference>
<feature type="compositionally biased region" description="Low complexity" evidence="1">
    <location>
        <begin position="244"/>
        <end position="270"/>
    </location>
</feature>
<dbReference type="PRINTS" id="PR00837">
    <property type="entry name" value="V5TPXLIKE"/>
</dbReference>
<feature type="compositionally biased region" description="Low complexity" evidence="1">
    <location>
        <begin position="344"/>
        <end position="356"/>
    </location>
</feature>
<evidence type="ECO:0000256" key="3">
    <source>
        <dbReference type="SAM" id="SignalP"/>
    </source>
</evidence>
<dbReference type="InterPro" id="IPR035940">
    <property type="entry name" value="CAP_sf"/>
</dbReference>
<keyword evidence="2" id="KW-0812">Transmembrane</keyword>
<dbReference type="InterPro" id="IPR002413">
    <property type="entry name" value="V5_allergen-like"/>
</dbReference>
<gene>
    <name evidence="5" type="ORF">CAPTEDRAFT_193654</name>
</gene>
<accession>R7UI06</accession>
<reference evidence="7" key="1">
    <citation type="submission" date="2012-12" db="EMBL/GenBank/DDBJ databases">
        <authorList>
            <person name="Hellsten U."/>
            <person name="Grimwood J."/>
            <person name="Chapman J.A."/>
            <person name="Shapiro H."/>
            <person name="Aerts A."/>
            <person name="Otillar R.P."/>
            <person name="Terry A.Y."/>
            <person name="Boore J.L."/>
            <person name="Simakov O."/>
            <person name="Marletaz F."/>
            <person name="Cho S.-J."/>
            <person name="Edsinger-Gonzales E."/>
            <person name="Havlak P."/>
            <person name="Kuo D.-H."/>
            <person name="Larsson T."/>
            <person name="Lv J."/>
            <person name="Arendt D."/>
            <person name="Savage R."/>
            <person name="Osoegawa K."/>
            <person name="de Jong P."/>
            <person name="Lindberg D.R."/>
            <person name="Seaver E.C."/>
            <person name="Weisblat D.A."/>
            <person name="Putnam N.H."/>
            <person name="Grigoriev I.V."/>
            <person name="Rokhsar D.S."/>
        </authorList>
    </citation>
    <scope>NUCLEOTIDE SEQUENCE</scope>
    <source>
        <strain evidence="7">I ESC-2004</strain>
    </source>
</reference>
<dbReference type="PRINTS" id="PR00838">
    <property type="entry name" value="V5ALLERGEN"/>
</dbReference>